<organism evidence="1 2">
    <name type="scientific">Stylosanthes scabra</name>
    <dbReference type="NCBI Taxonomy" id="79078"/>
    <lineage>
        <taxon>Eukaryota</taxon>
        <taxon>Viridiplantae</taxon>
        <taxon>Streptophyta</taxon>
        <taxon>Embryophyta</taxon>
        <taxon>Tracheophyta</taxon>
        <taxon>Spermatophyta</taxon>
        <taxon>Magnoliopsida</taxon>
        <taxon>eudicotyledons</taxon>
        <taxon>Gunneridae</taxon>
        <taxon>Pentapetalae</taxon>
        <taxon>rosids</taxon>
        <taxon>fabids</taxon>
        <taxon>Fabales</taxon>
        <taxon>Fabaceae</taxon>
        <taxon>Papilionoideae</taxon>
        <taxon>50 kb inversion clade</taxon>
        <taxon>dalbergioids sensu lato</taxon>
        <taxon>Dalbergieae</taxon>
        <taxon>Pterocarpus clade</taxon>
        <taxon>Stylosanthes</taxon>
    </lineage>
</organism>
<accession>A0ABU6R9H6</accession>
<name>A0ABU6R9H6_9FABA</name>
<protein>
    <submittedName>
        <fullName evidence="1">Uncharacterized protein</fullName>
    </submittedName>
</protein>
<dbReference type="Proteomes" id="UP001341840">
    <property type="component" value="Unassembled WGS sequence"/>
</dbReference>
<dbReference type="EMBL" id="JASCZI010030285">
    <property type="protein sequence ID" value="MED6120628.1"/>
    <property type="molecule type" value="Genomic_DNA"/>
</dbReference>
<comment type="caution">
    <text evidence="1">The sequence shown here is derived from an EMBL/GenBank/DDBJ whole genome shotgun (WGS) entry which is preliminary data.</text>
</comment>
<reference evidence="1 2" key="1">
    <citation type="journal article" date="2023" name="Plants (Basel)">
        <title>Bridging the Gap: Combining Genomics and Transcriptomics Approaches to Understand Stylosanthes scabra, an Orphan Legume from the Brazilian Caatinga.</title>
        <authorList>
            <person name="Ferreira-Neto J.R.C."/>
            <person name="da Silva M.D."/>
            <person name="Binneck E."/>
            <person name="de Melo N.F."/>
            <person name="da Silva R.H."/>
            <person name="de Melo A.L.T.M."/>
            <person name="Pandolfi V."/>
            <person name="Bustamante F.O."/>
            <person name="Brasileiro-Vidal A.C."/>
            <person name="Benko-Iseppon A.M."/>
        </authorList>
    </citation>
    <scope>NUCLEOTIDE SEQUENCE [LARGE SCALE GENOMIC DNA]</scope>
    <source>
        <tissue evidence="1">Leaves</tissue>
    </source>
</reference>
<evidence type="ECO:0000313" key="1">
    <source>
        <dbReference type="EMBL" id="MED6120628.1"/>
    </source>
</evidence>
<proteinExistence type="predicted"/>
<evidence type="ECO:0000313" key="2">
    <source>
        <dbReference type="Proteomes" id="UP001341840"/>
    </source>
</evidence>
<sequence>MPLITAAIGSACWRTFNERKTRSPATVKSLPMLCYAPSSPGIRCGTVTTTPATIYTLGITGRTLLSPESAVV</sequence>
<keyword evidence="2" id="KW-1185">Reference proteome</keyword>
<gene>
    <name evidence="1" type="ORF">PIB30_022599</name>
</gene>